<evidence type="ECO:0000313" key="3">
    <source>
        <dbReference type="WBParaSite" id="TCONS_00005950.p1"/>
    </source>
</evidence>
<protein>
    <submittedName>
        <fullName evidence="2 3">Uncharacterized protein</fullName>
    </submittedName>
</protein>
<evidence type="ECO:0000313" key="1">
    <source>
        <dbReference type="Proteomes" id="UP000035681"/>
    </source>
</evidence>
<dbReference type="AlphaFoldDB" id="A0A0K0DV19"/>
<dbReference type="Proteomes" id="UP000035681">
    <property type="component" value="Unplaced"/>
</dbReference>
<sequence>MKLSSYKSHHGFNEKTRNILINNYNTVSANNKESSLSLSEINKMIKKDKNILCRNDSTLTTDSVQSTSSTKSMPNGDNFDNILGDEDNVKNITHKNLKKFLGKVGKTRSEADFFNGKPGKTVIKTFQQQNIIKLPSLECDIETQNRINLYKEAEATVDRLVIDTMGGSRKIGYEMK</sequence>
<keyword evidence="1" id="KW-1185">Reference proteome</keyword>
<proteinExistence type="predicted"/>
<dbReference type="WBParaSite" id="TCONS_00005950.p1">
    <property type="protein sequence ID" value="TCONS_00005950.p1"/>
    <property type="gene ID" value="XLOC_004156"/>
</dbReference>
<reference evidence="2" key="1">
    <citation type="submission" date="2015-08" db="UniProtKB">
        <authorList>
            <consortium name="WormBaseParasite"/>
        </authorList>
    </citation>
    <scope>IDENTIFICATION</scope>
</reference>
<organism evidence="2">
    <name type="scientific">Strongyloides stercoralis</name>
    <name type="common">Threadworm</name>
    <dbReference type="NCBI Taxonomy" id="6248"/>
    <lineage>
        <taxon>Eukaryota</taxon>
        <taxon>Metazoa</taxon>
        <taxon>Ecdysozoa</taxon>
        <taxon>Nematoda</taxon>
        <taxon>Chromadorea</taxon>
        <taxon>Rhabditida</taxon>
        <taxon>Tylenchina</taxon>
        <taxon>Panagrolaimomorpha</taxon>
        <taxon>Strongyloidoidea</taxon>
        <taxon>Strongyloididae</taxon>
        <taxon>Strongyloides</taxon>
    </lineage>
</organism>
<name>A0A0K0DV19_STRER</name>
<evidence type="ECO:0000313" key="2">
    <source>
        <dbReference type="WBParaSite" id="SSTP_0000108600.1"/>
    </source>
</evidence>
<accession>A0A0K0DV19</accession>
<dbReference type="WBParaSite" id="SSTP_0000108600.1">
    <property type="protein sequence ID" value="SSTP_0000108600.1"/>
    <property type="gene ID" value="SSTP_0000108600"/>
</dbReference>